<keyword evidence="3" id="KW-1185">Reference proteome</keyword>
<dbReference type="InterPro" id="IPR046848">
    <property type="entry name" value="E_motif"/>
</dbReference>
<dbReference type="Pfam" id="PF20431">
    <property type="entry name" value="E_motif"/>
    <property type="match status" value="1"/>
</dbReference>
<protein>
    <recommendedName>
        <fullName evidence="4">Pentatricopeptide repeat-containing protein</fullName>
    </recommendedName>
</protein>
<dbReference type="OrthoDB" id="185373at2759"/>
<dbReference type="EMBL" id="JAAALK010000285">
    <property type="protein sequence ID" value="KAG8065985.1"/>
    <property type="molecule type" value="Genomic_DNA"/>
</dbReference>
<feature type="repeat" description="PPR" evidence="1">
    <location>
        <begin position="53"/>
        <end position="87"/>
    </location>
</feature>
<dbReference type="PANTHER" id="PTHR47926">
    <property type="entry name" value="PENTATRICOPEPTIDE REPEAT-CONTAINING PROTEIN"/>
    <property type="match status" value="1"/>
</dbReference>
<gene>
    <name evidence="2" type="ORF">GUJ93_ZPchr0004g40403</name>
</gene>
<name>A0A8J5VG91_ZIZPA</name>
<accession>A0A8J5VG91</accession>
<reference evidence="2" key="1">
    <citation type="journal article" date="2021" name="bioRxiv">
        <title>Whole Genome Assembly and Annotation of Northern Wild Rice, Zizania palustris L., Supports a Whole Genome Duplication in the Zizania Genus.</title>
        <authorList>
            <person name="Haas M."/>
            <person name="Kono T."/>
            <person name="Macchietto M."/>
            <person name="Millas R."/>
            <person name="McGilp L."/>
            <person name="Shao M."/>
            <person name="Duquette J."/>
            <person name="Hirsch C.N."/>
            <person name="Kimball J."/>
        </authorList>
    </citation>
    <scope>NUCLEOTIDE SEQUENCE</scope>
    <source>
        <tissue evidence="2">Fresh leaf tissue</tissue>
    </source>
</reference>
<dbReference type="PANTHER" id="PTHR47926:SF370">
    <property type="entry name" value="DYW DOMAIN-CONTAINING PROTEIN"/>
    <property type="match status" value="1"/>
</dbReference>
<dbReference type="Proteomes" id="UP000729402">
    <property type="component" value="Unassembled WGS sequence"/>
</dbReference>
<dbReference type="AlphaFoldDB" id="A0A8J5VG91"/>
<proteinExistence type="predicted"/>
<reference evidence="2" key="2">
    <citation type="submission" date="2021-02" db="EMBL/GenBank/DDBJ databases">
        <authorList>
            <person name="Kimball J.A."/>
            <person name="Haas M.W."/>
            <person name="Macchietto M."/>
            <person name="Kono T."/>
            <person name="Duquette J."/>
            <person name="Shao M."/>
        </authorList>
    </citation>
    <scope>NUCLEOTIDE SEQUENCE</scope>
    <source>
        <tissue evidence="2">Fresh leaf tissue</tissue>
    </source>
</reference>
<evidence type="ECO:0000256" key="1">
    <source>
        <dbReference type="PROSITE-ProRule" id="PRU00708"/>
    </source>
</evidence>
<dbReference type="GO" id="GO:0003723">
    <property type="term" value="F:RNA binding"/>
    <property type="evidence" value="ECO:0007669"/>
    <property type="project" value="InterPro"/>
</dbReference>
<dbReference type="GO" id="GO:0009451">
    <property type="term" value="P:RNA modification"/>
    <property type="evidence" value="ECO:0007669"/>
    <property type="project" value="InterPro"/>
</dbReference>
<evidence type="ECO:0000313" key="3">
    <source>
        <dbReference type="Proteomes" id="UP000729402"/>
    </source>
</evidence>
<evidence type="ECO:0000313" key="2">
    <source>
        <dbReference type="EMBL" id="KAG8065985.1"/>
    </source>
</evidence>
<dbReference type="InterPro" id="IPR002885">
    <property type="entry name" value="PPR_rpt"/>
</dbReference>
<dbReference type="PROSITE" id="PS51375">
    <property type="entry name" value="PPR"/>
    <property type="match status" value="1"/>
</dbReference>
<dbReference type="InterPro" id="IPR046960">
    <property type="entry name" value="PPR_At4g14850-like_plant"/>
</dbReference>
<comment type="caution">
    <text evidence="2">The sequence shown here is derived from an EMBL/GenBank/DDBJ whole genome shotgun (WGS) entry which is preliminary data.</text>
</comment>
<evidence type="ECO:0008006" key="4">
    <source>
        <dbReference type="Google" id="ProtNLM"/>
    </source>
</evidence>
<organism evidence="2 3">
    <name type="scientific">Zizania palustris</name>
    <name type="common">Northern wild rice</name>
    <dbReference type="NCBI Taxonomy" id="103762"/>
    <lineage>
        <taxon>Eukaryota</taxon>
        <taxon>Viridiplantae</taxon>
        <taxon>Streptophyta</taxon>
        <taxon>Embryophyta</taxon>
        <taxon>Tracheophyta</taxon>
        <taxon>Spermatophyta</taxon>
        <taxon>Magnoliopsida</taxon>
        <taxon>Liliopsida</taxon>
        <taxon>Poales</taxon>
        <taxon>Poaceae</taxon>
        <taxon>BOP clade</taxon>
        <taxon>Oryzoideae</taxon>
        <taxon>Oryzeae</taxon>
        <taxon>Zizaniinae</taxon>
        <taxon>Zizania</taxon>
    </lineage>
</organism>
<sequence length="88" mass="10016">MYMKRGDLHNAESVFCLIAERDIVSWISMIITKARQFFDELAAKHLCELDSLDSGSYVLLAKIYSDAGKSEDSAEVRKLMRDKGVKKK</sequence>